<dbReference type="EMBL" id="CAEZWU010000192">
    <property type="protein sequence ID" value="CAB4676968.1"/>
    <property type="molecule type" value="Genomic_DNA"/>
</dbReference>
<dbReference type="Gene3D" id="1.20.1720.10">
    <property type="entry name" value="Multidrug resistance protein D"/>
    <property type="match status" value="1"/>
</dbReference>
<protein>
    <submittedName>
        <fullName evidence="10">Unannotated protein</fullName>
    </submittedName>
</protein>
<keyword evidence="3" id="KW-0813">Transport</keyword>
<dbReference type="InterPro" id="IPR020846">
    <property type="entry name" value="MFS_dom"/>
</dbReference>
<keyword evidence="5 8" id="KW-0812">Transmembrane</keyword>
<organism evidence="10">
    <name type="scientific">freshwater metagenome</name>
    <dbReference type="NCBI Taxonomy" id="449393"/>
    <lineage>
        <taxon>unclassified sequences</taxon>
        <taxon>metagenomes</taxon>
        <taxon>ecological metagenomes</taxon>
    </lineage>
</organism>
<feature type="transmembrane region" description="Helical" evidence="8">
    <location>
        <begin position="441"/>
        <end position="461"/>
    </location>
</feature>
<keyword evidence="7 8" id="KW-0472">Membrane</keyword>
<dbReference type="AlphaFoldDB" id="A0A6J6MV41"/>
<evidence type="ECO:0000256" key="2">
    <source>
        <dbReference type="ARBA" id="ARBA00008537"/>
    </source>
</evidence>
<keyword evidence="4" id="KW-1003">Cell membrane</keyword>
<name>A0A6J6MV41_9ZZZZ</name>
<evidence type="ECO:0000256" key="6">
    <source>
        <dbReference type="ARBA" id="ARBA00022989"/>
    </source>
</evidence>
<gene>
    <name evidence="10" type="ORF">UFOPK2292_01155</name>
</gene>
<evidence type="ECO:0000259" key="9">
    <source>
        <dbReference type="PROSITE" id="PS50850"/>
    </source>
</evidence>
<dbReference type="GO" id="GO:0005886">
    <property type="term" value="C:plasma membrane"/>
    <property type="evidence" value="ECO:0007669"/>
    <property type="project" value="UniProtKB-SubCell"/>
</dbReference>
<proteinExistence type="inferred from homology"/>
<feature type="transmembrane region" description="Helical" evidence="8">
    <location>
        <begin position="364"/>
        <end position="384"/>
    </location>
</feature>
<dbReference type="InterPro" id="IPR011701">
    <property type="entry name" value="MFS"/>
</dbReference>
<feature type="transmembrane region" description="Helical" evidence="8">
    <location>
        <begin position="52"/>
        <end position="72"/>
    </location>
</feature>
<reference evidence="10" key="1">
    <citation type="submission" date="2020-05" db="EMBL/GenBank/DDBJ databases">
        <authorList>
            <person name="Chiriac C."/>
            <person name="Salcher M."/>
            <person name="Ghai R."/>
            <person name="Kavagutti S V."/>
        </authorList>
    </citation>
    <scope>NUCLEOTIDE SEQUENCE</scope>
</reference>
<feature type="transmembrane region" description="Helical" evidence="8">
    <location>
        <begin position="168"/>
        <end position="187"/>
    </location>
</feature>
<dbReference type="Gene3D" id="1.20.1250.20">
    <property type="entry name" value="MFS general substrate transporter like domains"/>
    <property type="match status" value="1"/>
</dbReference>
<dbReference type="InterPro" id="IPR004638">
    <property type="entry name" value="EmrB-like"/>
</dbReference>
<evidence type="ECO:0000313" key="10">
    <source>
        <dbReference type="EMBL" id="CAB4676968.1"/>
    </source>
</evidence>
<dbReference type="GO" id="GO:0022857">
    <property type="term" value="F:transmembrane transporter activity"/>
    <property type="evidence" value="ECO:0007669"/>
    <property type="project" value="InterPro"/>
</dbReference>
<feature type="transmembrane region" description="Helical" evidence="8">
    <location>
        <begin position="230"/>
        <end position="250"/>
    </location>
</feature>
<dbReference type="NCBIfam" id="TIGR00711">
    <property type="entry name" value="efflux_EmrB"/>
    <property type="match status" value="1"/>
</dbReference>
<dbReference type="PANTHER" id="PTHR42718:SF9">
    <property type="entry name" value="MAJOR FACILITATOR SUPERFAMILY MULTIDRUG TRANSPORTER MFSC"/>
    <property type="match status" value="1"/>
</dbReference>
<evidence type="ECO:0000256" key="7">
    <source>
        <dbReference type="ARBA" id="ARBA00023136"/>
    </source>
</evidence>
<comment type="subcellular location">
    <subcellularLocation>
        <location evidence="1">Cell membrane</location>
        <topology evidence="1">Multi-pass membrane protein</topology>
    </subcellularLocation>
</comment>
<feature type="transmembrane region" description="Helical" evidence="8">
    <location>
        <begin position="12"/>
        <end position="32"/>
    </location>
</feature>
<feature type="domain" description="Major facilitator superfamily (MFS) profile" evidence="9">
    <location>
        <begin position="14"/>
        <end position="465"/>
    </location>
</feature>
<feature type="transmembrane region" description="Helical" evidence="8">
    <location>
        <begin position="199"/>
        <end position="218"/>
    </location>
</feature>
<feature type="transmembrane region" description="Helical" evidence="8">
    <location>
        <begin position="142"/>
        <end position="162"/>
    </location>
</feature>
<evidence type="ECO:0000256" key="1">
    <source>
        <dbReference type="ARBA" id="ARBA00004651"/>
    </source>
</evidence>
<feature type="transmembrane region" description="Helical" evidence="8">
    <location>
        <begin position="81"/>
        <end position="103"/>
    </location>
</feature>
<accession>A0A6J6MV41</accession>
<dbReference type="Pfam" id="PF07690">
    <property type="entry name" value="MFS_1"/>
    <property type="match status" value="1"/>
</dbReference>
<keyword evidence="6 8" id="KW-1133">Transmembrane helix</keyword>
<dbReference type="SUPFAM" id="SSF103473">
    <property type="entry name" value="MFS general substrate transporter"/>
    <property type="match status" value="1"/>
</dbReference>
<sequence length="473" mass="50933">MLDRLRKIEYKWIVAVIFVVGLFLEIMDTTIVNVAIPKLAKDFNATPGGIEWIVLGYLLSLAIFIPASGWIGDKIGSKKTFLFALVVFTVASALCGLATSLSQLVAFRIMQGVGGGMLTPVGTSMLYRVFPPAERARASTVLIIPTVIAPAIGPIIGGVLIDNFSWRWIFYVNVPLGVVGFLFGFFLLKESKEETAGSFDLPGFLLSGFGLAGVLYALSQAPEKGWTSQIVLIMGAGGLVLLAILVWVETHIDEPMLTLRLYKDRMFRTSNMVNTLAYGSFAAFLFLFPQMIQLTLGYSALTSGLTSLPQAIGVILVSQVVGKLYHTVGPRRLVTFGLVMVTLSNIPFVFITLHVSLWTLRGLMFARGMAMSFSFVPLQAATYAKIDRADTGRASSIFSTQRQVSAALGVAVLATAYASHMNHSLANGSSVHEAQLGGFHFAFLIATILSAVGAIYAAVAIHDEDAAATMVPR</sequence>
<evidence type="ECO:0000256" key="3">
    <source>
        <dbReference type="ARBA" id="ARBA00022448"/>
    </source>
</evidence>
<dbReference type="CDD" id="cd17503">
    <property type="entry name" value="MFS_LmrB_MDR_like"/>
    <property type="match status" value="1"/>
</dbReference>
<evidence type="ECO:0000256" key="5">
    <source>
        <dbReference type="ARBA" id="ARBA00022692"/>
    </source>
</evidence>
<dbReference type="InterPro" id="IPR036259">
    <property type="entry name" value="MFS_trans_sf"/>
</dbReference>
<feature type="transmembrane region" description="Helical" evidence="8">
    <location>
        <begin position="298"/>
        <end position="321"/>
    </location>
</feature>
<comment type="similarity">
    <text evidence="2">Belongs to the major facilitator superfamily. EmrB family.</text>
</comment>
<dbReference type="PROSITE" id="PS50850">
    <property type="entry name" value="MFS"/>
    <property type="match status" value="1"/>
</dbReference>
<feature type="transmembrane region" description="Helical" evidence="8">
    <location>
        <begin position="404"/>
        <end position="421"/>
    </location>
</feature>
<evidence type="ECO:0000256" key="8">
    <source>
        <dbReference type="SAM" id="Phobius"/>
    </source>
</evidence>
<feature type="transmembrane region" description="Helical" evidence="8">
    <location>
        <begin position="109"/>
        <end position="130"/>
    </location>
</feature>
<feature type="transmembrane region" description="Helical" evidence="8">
    <location>
        <begin position="333"/>
        <end position="358"/>
    </location>
</feature>
<feature type="transmembrane region" description="Helical" evidence="8">
    <location>
        <begin position="271"/>
        <end position="292"/>
    </location>
</feature>
<evidence type="ECO:0000256" key="4">
    <source>
        <dbReference type="ARBA" id="ARBA00022475"/>
    </source>
</evidence>
<dbReference type="PANTHER" id="PTHR42718">
    <property type="entry name" value="MAJOR FACILITATOR SUPERFAMILY MULTIDRUG TRANSPORTER MFSC"/>
    <property type="match status" value="1"/>
</dbReference>